<name>A0ACC2M787_PERAE</name>
<protein>
    <submittedName>
        <fullName evidence="1">Uncharacterized protein</fullName>
    </submittedName>
</protein>
<dbReference type="EMBL" id="CM056813">
    <property type="protein sequence ID" value="KAJ8641544.1"/>
    <property type="molecule type" value="Genomic_DNA"/>
</dbReference>
<proteinExistence type="predicted"/>
<evidence type="ECO:0000313" key="2">
    <source>
        <dbReference type="Proteomes" id="UP001234297"/>
    </source>
</evidence>
<reference evidence="1 2" key="1">
    <citation type="journal article" date="2022" name="Hortic Res">
        <title>A haplotype resolved chromosomal level avocado genome allows analysis of novel avocado genes.</title>
        <authorList>
            <person name="Nath O."/>
            <person name="Fletcher S.J."/>
            <person name="Hayward A."/>
            <person name="Shaw L.M."/>
            <person name="Masouleh A.K."/>
            <person name="Furtado A."/>
            <person name="Henry R.J."/>
            <person name="Mitter N."/>
        </authorList>
    </citation>
    <scope>NUCLEOTIDE SEQUENCE [LARGE SCALE GENOMIC DNA]</scope>
    <source>
        <strain evidence="2">cv. Hass</strain>
    </source>
</reference>
<keyword evidence="2" id="KW-1185">Reference proteome</keyword>
<gene>
    <name evidence="1" type="ORF">MRB53_018238</name>
</gene>
<organism evidence="1 2">
    <name type="scientific">Persea americana</name>
    <name type="common">Avocado</name>
    <dbReference type="NCBI Taxonomy" id="3435"/>
    <lineage>
        <taxon>Eukaryota</taxon>
        <taxon>Viridiplantae</taxon>
        <taxon>Streptophyta</taxon>
        <taxon>Embryophyta</taxon>
        <taxon>Tracheophyta</taxon>
        <taxon>Spermatophyta</taxon>
        <taxon>Magnoliopsida</taxon>
        <taxon>Magnoliidae</taxon>
        <taxon>Laurales</taxon>
        <taxon>Lauraceae</taxon>
        <taxon>Persea</taxon>
    </lineage>
</organism>
<evidence type="ECO:0000313" key="1">
    <source>
        <dbReference type="EMBL" id="KAJ8641544.1"/>
    </source>
</evidence>
<dbReference type="Proteomes" id="UP001234297">
    <property type="component" value="Chromosome 5"/>
</dbReference>
<comment type="caution">
    <text evidence="1">The sequence shown here is derived from an EMBL/GenBank/DDBJ whole genome shotgun (WGS) entry which is preliminary data.</text>
</comment>
<accession>A0ACC2M787</accession>
<sequence>MSRATNRRSTSSSSTPQSIDGGDDVQNCTSRRKVGRAEKRRMTCGNKRKRTKSNSKNPSSSLAFPDFSRSKMVSANRDMAVYCFDTLVAHYNCEQAPPPAFDAGEHPLFVTWKKAINGGEPRLRGCIGTLEARCLINGFKDYALTSALRDRRFPPIQAKELPYLECTVSILTDYETALNYLDWEVGKHGLIIEFTDPDCNVRRSATYLPEVAAHEGWTKTETIDSLMRKAGYNGAIAEPLRKRIHVTRYQSTLYTMHYSEYVSYVKRIRGAIPAVGDTIMNFEMQGVPPALSGMAQLLFDGDRIDGSEHLFTVLSETFVPSTMEPTVQILPIGVHIYLIHAYSQNFKAPLEIFRAALHISDVPTIGLTKQGFSFSRQNIYLWGIFVILLSHRYPHAHGFLETDAIGSFSKRTTIAQLPFQSGITESEESVKLQSRKKQIRVPRGCNGAMSQKVLIYSFVAKGSIVLAEHTSFSGNFSTIAVQCLQKLPANSNKFTYSCDGHTFNFLVDSGFVFLVVADEAIGRSIPFVFLERVRDDFKQRYGGSIGAEDPHPLADEDDDLLFEDRFSIAYNLDREFGPRLKEHMQYCMNHPEEMSKLSKLKAQITEVKGIMMDNIEKVLDRGERIELLVDKTENLQFQADSFQRQGRQLRRKMWLENIRLKLLAAGTALALLIIFWLIFCKGSKC</sequence>